<dbReference type="AlphaFoldDB" id="A0A6L6QDA4"/>
<dbReference type="Pfam" id="PF17172">
    <property type="entry name" value="GST_N_4"/>
    <property type="match status" value="1"/>
</dbReference>
<dbReference type="PANTHER" id="PTHR12289">
    <property type="entry name" value="METAXIN RELATED"/>
    <property type="match status" value="1"/>
</dbReference>
<dbReference type="InterPro" id="IPR036282">
    <property type="entry name" value="Glutathione-S-Trfase_C_sf"/>
</dbReference>
<dbReference type="InterPro" id="IPR012336">
    <property type="entry name" value="Thioredoxin-like_fold"/>
</dbReference>
<feature type="domain" description="Thioredoxin-like fold" evidence="2">
    <location>
        <begin position="20"/>
        <end position="115"/>
    </location>
</feature>
<dbReference type="RefSeq" id="WP_155453074.1">
    <property type="nucleotide sequence ID" value="NZ_WNKX01000003.1"/>
</dbReference>
<comment type="caution">
    <text evidence="3">The sequence shown here is derived from an EMBL/GenBank/DDBJ whole genome shotgun (WGS) entry which is preliminary data.</text>
</comment>
<dbReference type="SFLD" id="SFLDS00019">
    <property type="entry name" value="Glutathione_Transferase_(cytos"/>
    <property type="match status" value="1"/>
</dbReference>
<dbReference type="Proteomes" id="UP000472320">
    <property type="component" value="Unassembled WGS sequence"/>
</dbReference>
<dbReference type="SFLD" id="SFLDG01180">
    <property type="entry name" value="SUF1"/>
    <property type="match status" value="1"/>
</dbReference>
<evidence type="ECO:0000313" key="4">
    <source>
        <dbReference type="Proteomes" id="UP000472320"/>
    </source>
</evidence>
<dbReference type="InterPro" id="IPR050931">
    <property type="entry name" value="Mito_Protein_Transport_Metaxin"/>
</dbReference>
<dbReference type="Gene3D" id="1.20.1050.10">
    <property type="match status" value="1"/>
</dbReference>
<gene>
    <name evidence="3" type="ORF">GM658_05945</name>
</gene>
<evidence type="ECO:0000259" key="2">
    <source>
        <dbReference type="Pfam" id="PF17172"/>
    </source>
</evidence>
<dbReference type="GO" id="GO:0016740">
    <property type="term" value="F:transferase activity"/>
    <property type="evidence" value="ECO:0007669"/>
    <property type="project" value="UniProtKB-KW"/>
</dbReference>
<dbReference type="InterPro" id="IPR036249">
    <property type="entry name" value="Thioredoxin-like_sf"/>
</dbReference>
<dbReference type="Pfam" id="PF17171">
    <property type="entry name" value="GST_C_6"/>
    <property type="match status" value="1"/>
</dbReference>
<accession>A0A6L6QDA4</accession>
<dbReference type="EMBL" id="WNKX01000003">
    <property type="protein sequence ID" value="MTW10139.1"/>
    <property type="molecule type" value="Genomic_DNA"/>
</dbReference>
<dbReference type="InterPro" id="IPR040079">
    <property type="entry name" value="Glutathione_S-Trfase"/>
</dbReference>
<sequence length="240" mass="26690">MEPIQVVGMRPAWGLPSSSPFCLKLETWLRMEKIPYTPIALSKPPRSDTGKVPYLLRADGSTVADSNFIISTMANELNIDLAHGATAEERARTHLILRTLEESLYFVAVWERWQQAEYWPTTREAIFGYLPPILRQLLAKTIRRKMLASLQGQGIARHDPVRIAAIGQADLAALSTLLGERPYFHGDRPGVADASAYGTLANLLGFPHATPLKRAVEGHANLVDFCGRMNKAYWSEVHGD</sequence>
<organism evidence="3 4">
    <name type="scientific">Massilia eburnea</name>
    <dbReference type="NCBI Taxonomy" id="1776165"/>
    <lineage>
        <taxon>Bacteria</taxon>
        <taxon>Pseudomonadati</taxon>
        <taxon>Pseudomonadota</taxon>
        <taxon>Betaproteobacteria</taxon>
        <taxon>Burkholderiales</taxon>
        <taxon>Oxalobacteraceae</taxon>
        <taxon>Telluria group</taxon>
        <taxon>Massilia</taxon>
    </lineage>
</organism>
<keyword evidence="3" id="KW-0808">Transferase</keyword>
<dbReference type="SUPFAM" id="SSF52833">
    <property type="entry name" value="Thioredoxin-like"/>
    <property type="match status" value="1"/>
</dbReference>
<dbReference type="InterPro" id="IPR026928">
    <property type="entry name" value="FAX/IsoI-like"/>
</dbReference>
<evidence type="ECO:0000313" key="3">
    <source>
        <dbReference type="EMBL" id="MTW10139.1"/>
    </source>
</evidence>
<dbReference type="PANTHER" id="PTHR12289:SF41">
    <property type="entry name" value="FAILED AXON CONNECTIONS-RELATED"/>
    <property type="match status" value="1"/>
</dbReference>
<dbReference type="SUPFAM" id="SSF47616">
    <property type="entry name" value="GST C-terminal domain-like"/>
    <property type="match status" value="1"/>
</dbReference>
<reference evidence="3 4" key="1">
    <citation type="submission" date="2019-11" db="EMBL/GenBank/DDBJ databases">
        <title>Type strains purchased from KCTC, JCM and DSMZ.</title>
        <authorList>
            <person name="Lu H."/>
        </authorList>
    </citation>
    <scope>NUCLEOTIDE SEQUENCE [LARGE SCALE GENOMIC DNA]</scope>
    <source>
        <strain evidence="3 4">JCM 31587</strain>
    </source>
</reference>
<evidence type="ECO:0000259" key="1">
    <source>
        <dbReference type="Pfam" id="PF17171"/>
    </source>
</evidence>
<keyword evidence="4" id="KW-1185">Reference proteome</keyword>
<dbReference type="SFLD" id="SFLDG01200">
    <property type="entry name" value="SUF1.1"/>
    <property type="match status" value="1"/>
</dbReference>
<dbReference type="OrthoDB" id="9810080at2"/>
<dbReference type="CDD" id="cd03193">
    <property type="entry name" value="GST_C_Metaxin"/>
    <property type="match status" value="1"/>
</dbReference>
<proteinExistence type="predicted"/>
<feature type="domain" description="Metaxin glutathione S-transferase" evidence="1">
    <location>
        <begin position="168"/>
        <end position="229"/>
    </location>
</feature>
<protein>
    <submittedName>
        <fullName evidence="3">Glutathione S-transferase family protein</fullName>
    </submittedName>
</protein>
<name>A0A6L6QDA4_9BURK</name>
<dbReference type="InterPro" id="IPR033468">
    <property type="entry name" value="Metaxin_GST"/>
</dbReference>
<dbReference type="GO" id="GO:0005737">
    <property type="term" value="C:cytoplasm"/>
    <property type="evidence" value="ECO:0007669"/>
    <property type="project" value="TreeGrafter"/>
</dbReference>